<feature type="compositionally biased region" description="Basic and acidic residues" evidence="1">
    <location>
        <begin position="52"/>
        <end position="73"/>
    </location>
</feature>
<feature type="compositionally biased region" description="Basic and acidic residues" evidence="1">
    <location>
        <begin position="190"/>
        <end position="203"/>
    </location>
</feature>
<dbReference type="WBParaSite" id="Csp11.Scaffold629.g10933.t1">
    <property type="protein sequence ID" value="Csp11.Scaffold629.g10933.t1"/>
    <property type="gene ID" value="Csp11.Scaffold629.g10933"/>
</dbReference>
<proteinExistence type="predicted"/>
<feature type="compositionally biased region" description="Polar residues" evidence="1">
    <location>
        <begin position="443"/>
        <end position="467"/>
    </location>
</feature>
<evidence type="ECO:0000313" key="3">
    <source>
        <dbReference type="WBParaSite" id="Csp11.Scaffold629.g10933.t1"/>
    </source>
</evidence>
<name>A0A1I7TR40_9PELO</name>
<feature type="compositionally biased region" description="Basic and acidic residues" evidence="1">
    <location>
        <begin position="394"/>
        <end position="406"/>
    </location>
</feature>
<feature type="compositionally biased region" description="Polar residues" evidence="1">
    <location>
        <begin position="87"/>
        <end position="98"/>
    </location>
</feature>
<feature type="compositionally biased region" description="Basic and acidic residues" evidence="1">
    <location>
        <begin position="147"/>
        <end position="158"/>
    </location>
</feature>
<feature type="compositionally biased region" description="Basic and acidic residues" evidence="1">
    <location>
        <begin position="587"/>
        <end position="598"/>
    </location>
</feature>
<feature type="compositionally biased region" description="Basic and acidic residues" evidence="1">
    <location>
        <begin position="605"/>
        <end position="638"/>
    </location>
</feature>
<reference evidence="3" key="1">
    <citation type="submission" date="2016-11" db="UniProtKB">
        <authorList>
            <consortium name="WormBaseParasite"/>
        </authorList>
    </citation>
    <scope>IDENTIFICATION</scope>
</reference>
<feature type="compositionally biased region" description="Basic and acidic residues" evidence="1">
    <location>
        <begin position="243"/>
        <end position="270"/>
    </location>
</feature>
<feature type="compositionally biased region" description="Basic and acidic residues" evidence="1">
    <location>
        <begin position="165"/>
        <end position="180"/>
    </location>
</feature>
<organism evidence="2 3">
    <name type="scientific">Caenorhabditis tropicalis</name>
    <dbReference type="NCBI Taxonomy" id="1561998"/>
    <lineage>
        <taxon>Eukaryota</taxon>
        <taxon>Metazoa</taxon>
        <taxon>Ecdysozoa</taxon>
        <taxon>Nematoda</taxon>
        <taxon>Chromadorea</taxon>
        <taxon>Rhabditida</taxon>
        <taxon>Rhabditina</taxon>
        <taxon>Rhabditomorpha</taxon>
        <taxon>Rhabditoidea</taxon>
        <taxon>Rhabditidae</taxon>
        <taxon>Peloderinae</taxon>
        <taxon>Caenorhabditis</taxon>
    </lineage>
</organism>
<protein>
    <submittedName>
        <fullName evidence="3">PINc domain-containing protein</fullName>
    </submittedName>
</protein>
<feature type="compositionally biased region" description="Polar residues" evidence="1">
    <location>
        <begin position="1"/>
        <end position="13"/>
    </location>
</feature>
<feature type="region of interest" description="Disordered" evidence="1">
    <location>
        <begin position="883"/>
        <end position="907"/>
    </location>
</feature>
<feature type="region of interest" description="Disordered" evidence="1">
    <location>
        <begin position="586"/>
        <end position="639"/>
    </location>
</feature>
<feature type="compositionally biased region" description="Polar residues" evidence="1">
    <location>
        <begin position="37"/>
        <end position="47"/>
    </location>
</feature>
<evidence type="ECO:0000313" key="2">
    <source>
        <dbReference type="Proteomes" id="UP000095282"/>
    </source>
</evidence>
<evidence type="ECO:0000256" key="1">
    <source>
        <dbReference type="SAM" id="MobiDB-lite"/>
    </source>
</evidence>
<feature type="compositionally biased region" description="Polar residues" evidence="1">
    <location>
        <begin position="271"/>
        <end position="297"/>
    </location>
</feature>
<feature type="compositionally biased region" description="Basic and acidic residues" evidence="1">
    <location>
        <begin position="363"/>
        <end position="377"/>
    </location>
</feature>
<dbReference type="Proteomes" id="UP000095282">
    <property type="component" value="Unplaced"/>
</dbReference>
<dbReference type="AlphaFoldDB" id="A0A1I7TR40"/>
<feature type="compositionally biased region" description="Basic and acidic residues" evidence="1">
    <location>
        <begin position="887"/>
        <end position="907"/>
    </location>
</feature>
<feature type="region of interest" description="Disordered" evidence="1">
    <location>
        <begin position="242"/>
        <end position="467"/>
    </location>
</feature>
<feature type="region of interest" description="Disordered" evidence="1">
    <location>
        <begin position="1"/>
        <end position="215"/>
    </location>
</feature>
<feature type="compositionally biased region" description="Basic and acidic residues" evidence="1">
    <location>
        <begin position="103"/>
        <end position="120"/>
    </location>
</feature>
<feature type="compositionally biased region" description="Basic and acidic residues" evidence="1">
    <location>
        <begin position="298"/>
        <end position="318"/>
    </location>
</feature>
<feature type="compositionally biased region" description="Low complexity" evidence="1">
    <location>
        <begin position="378"/>
        <end position="389"/>
    </location>
</feature>
<feature type="compositionally biased region" description="Basic and acidic residues" evidence="1">
    <location>
        <begin position="426"/>
        <end position="438"/>
    </location>
</feature>
<feature type="compositionally biased region" description="Basic and acidic residues" evidence="1">
    <location>
        <begin position="343"/>
        <end position="354"/>
    </location>
</feature>
<sequence length="907" mass="105442">MDRSNGRNSSQGNDRQRGSYGNNRGGYQGNGHRDQGQNRQFYRQNENGGMWRSREDRDVESQNFEEDRRDQARYPEPAFHGGYSTRGGHSTRGNSQQGAYHGDFSRLDGRENGQQEDRRRSNGGYQSSRRQADRITDQDEYGYCDQDDYRQSYRRHENGGMWNSQEDRNVGSRNFRDDRRRAHHGGFSRLDGRENGQQEDRHRSNGSYQSSRDQTNRYMDQEGNRTNESQSSRVSVWNRISHRNSEDQDHQEGYGQNSRHEEDRNTEQGRNDNASSRFRTFQRPNEISQEGFGSQNTRENRQDEGRSLGEAPREECRGRGTNIRGNVSYRGDHQEGRTTGLFRRTDEVRDDNRVTGRSQNFQRPHDQEDVNIDRERNQNGSSGSQSSRSNLWHRHQDQESESRDNGNHGSRSGRVAGRIQNFQSSSRHEDYGSREDRNPAVGGNQTVQSSHQRRGNAQNFHRTSSSPRRWNNEIIKFNVVLIKAKLAQLDKDEEKQDRREERIEKQGGFSLLAEEDLWREHYRQKKEFSESVKRLSEIQNLDEGAAEEQLLDILVKATLVENSLMLHGQSTVEQLFRRMRFPNQKKAWHEEQDKKESSEGSSASHRLDEHVPDSLSERKLVSNEEKEIPEREREEYEQKVPFSSAEELFEFLQELVPLFKFDPSTGKWQNTGLQTRRFFQWLKKEMDGGHVFDLANFQNFDYPKFKATIEVQEEFRAFAEQELWMDYTSLEEFGLRIPGFSFNFETKVLSLSDQAPVRLSLNIPIMTALVNTATPLVMDLSRKWTGFITPVLCSNTGISHYVGVTGAMKGLKIDAFIKKFNQDSYQVSTSPLISASGFLWPGSPRKSGEVFQMEGATIDYFRDKRGLSTFKTSQSNDFDGKNWMGRNKNDRITRKEASVKDMEKRKK</sequence>
<accession>A0A1I7TR40</accession>
<feature type="compositionally biased region" description="Polar residues" evidence="1">
    <location>
        <begin position="205"/>
        <end position="215"/>
    </location>
</feature>
<keyword evidence="2" id="KW-1185">Reference proteome</keyword>